<gene>
    <name evidence="3" type="ORF">P5673_006784</name>
</gene>
<comment type="caution">
    <text evidence="3">The sequence shown here is derived from an EMBL/GenBank/DDBJ whole genome shotgun (WGS) entry which is preliminary data.</text>
</comment>
<accession>A0AAD9QWH8</accession>
<keyword evidence="4" id="KW-1185">Reference proteome</keyword>
<dbReference type="Proteomes" id="UP001249851">
    <property type="component" value="Unassembled WGS sequence"/>
</dbReference>
<dbReference type="InterPro" id="IPR057023">
    <property type="entry name" value="PTP-SAK"/>
</dbReference>
<dbReference type="GO" id="GO:0016791">
    <property type="term" value="F:phosphatase activity"/>
    <property type="evidence" value="ECO:0007669"/>
    <property type="project" value="UniProtKB-ARBA"/>
</dbReference>
<dbReference type="FunFam" id="3.90.190.10:FF:000157">
    <property type="entry name" value="Protein-tyrosine phosphatase"/>
    <property type="match status" value="1"/>
</dbReference>
<evidence type="ECO:0000259" key="2">
    <source>
        <dbReference type="PROSITE" id="PS50056"/>
    </source>
</evidence>
<dbReference type="PANTHER" id="PTHR23339">
    <property type="entry name" value="TYROSINE SPECIFIC PROTEIN PHOSPHATASE AND DUAL SPECIFICITY PROTEIN PHOSPHATASE"/>
    <property type="match status" value="1"/>
</dbReference>
<reference evidence="3" key="2">
    <citation type="journal article" date="2023" name="Science">
        <title>Genomic signatures of disease resistance in endangered staghorn corals.</title>
        <authorList>
            <person name="Vollmer S.V."/>
            <person name="Selwyn J.D."/>
            <person name="Despard B.A."/>
            <person name="Roesel C.L."/>
        </authorList>
    </citation>
    <scope>NUCLEOTIDE SEQUENCE</scope>
    <source>
        <strain evidence="3">K2</strain>
    </source>
</reference>
<dbReference type="Pfam" id="PF22784">
    <property type="entry name" value="PTP-SAK"/>
    <property type="match status" value="1"/>
</dbReference>
<dbReference type="InterPro" id="IPR000387">
    <property type="entry name" value="Tyr_Pase_dom"/>
</dbReference>
<dbReference type="AlphaFoldDB" id="A0AAD9QWH8"/>
<dbReference type="Gene3D" id="3.90.190.10">
    <property type="entry name" value="Protein tyrosine phosphatase superfamily"/>
    <property type="match status" value="1"/>
</dbReference>
<organism evidence="3 4">
    <name type="scientific">Acropora cervicornis</name>
    <name type="common">Staghorn coral</name>
    <dbReference type="NCBI Taxonomy" id="6130"/>
    <lineage>
        <taxon>Eukaryota</taxon>
        <taxon>Metazoa</taxon>
        <taxon>Cnidaria</taxon>
        <taxon>Anthozoa</taxon>
        <taxon>Hexacorallia</taxon>
        <taxon>Scleractinia</taxon>
        <taxon>Astrocoeniina</taxon>
        <taxon>Acroporidae</taxon>
        <taxon>Acropora</taxon>
    </lineage>
</organism>
<proteinExistence type="predicted"/>
<reference evidence="3" key="1">
    <citation type="journal article" date="2023" name="G3 (Bethesda)">
        <title>Whole genome assembly and annotation of the endangered Caribbean coral Acropora cervicornis.</title>
        <authorList>
            <person name="Selwyn J.D."/>
            <person name="Vollmer S.V."/>
        </authorList>
    </citation>
    <scope>NUCLEOTIDE SEQUENCE</scope>
    <source>
        <strain evidence="3">K2</strain>
    </source>
</reference>
<dbReference type="InterPro" id="IPR050561">
    <property type="entry name" value="PTP"/>
</dbReference>
<keyword evidence="1" id="KW-0378">Hydrolase</keyword>
<protein>
    <submittedName>
        <fullName evidence="3">Dual specificity protein phosphatase 23</fullName>
    </submittedName>
</protein>
<dbReference type="InterPro" id="IPR029021">
    <property type="entry name" value="Prot-tyrosine_phosphatase-like"/>
</dbReference>
<dbReference type="SMART" id="SM00195">
    <property type="entry name" value="DSPc"/>
    <property type="match status" value="1"/>
</dbReference>
<dbReference type="InterPro" id="IPR020422">
    <property type="entry name" value="TYR_PHOSPHATASE_DUAL_dom"/>
</dbReference>
<evidence type="ECO:0000313" key="4">
    <source>
        <dbReference type="Proteomes" id="UP001249851"/>
    </source>
</evidence>
<feature type="domain" description="Tyrosine specific protein phosphatases" evidence="2">
    <location>
        <begin position="71"/>
        <end position="120"/>
    </location>
</feature>
<name>A0AAD9QWH8_ACRCE</name>
<sequence length="130" mass="14215">MEPTNFSWFIDGKIAALGFPSSHTDVEFLCKIGVKQLISLTETPPCLYGMKLTQVHIPIDDMTAPSIQQAVAVHCRFGLGRVGTMLACYLVKTTNCSAAEAISIVRRKRPGSIETRGQEKLVQEFSLSLG</sequence>
<evidence type="ECO:0000256" key="1">
    <source>
        <dbReference type="ARBA" id="ARBA00022801"/>
    </source>
</evidence>
<evidence type="ECO:0000313" key="3">
    <source>
        <dbReference type="EMBL" id="KAK2568769.1"/>
    </source>
</evidence>
<dbReference type="SUPFAM" id="SSF52799">
    <property type="entry name" value="(Phosphotyrosine protein) phosphatases II"/>
    <property type="match status" value="1"/>
</dbReference>
<dbReference type="PROSITE" id="PS50056">
    <property type="entry name" value="TYR_PHOSPHATASE_2"/>
    <property type="match status" value="1"/>
</dbReference>
<dbReference type="EMBL" id="JARQWQ010000011">
    <property type="protein sequence ID" value="KAK2568769.1"/>
    <property type="molecule type" value="Genomic_DNA"/>
</dbReference>